<name>A0A7M7R9P2_APIME</name>
<evidence type="ECO:0000313" key="16">
    <source>
        <dbReference type="EnsemblMetazoa" id="XP_395671"/>
    </source>
</evidence>
<keyword evidence="12 15" id="KW-0472">Membrane</keyword>
<keyword evidence="6 13" id="KW-0479">Metal-binding</keyword>
<dbReference type="PRINTS" id="PR00385">
    <property type="entry name" value="P450"/>
</dbReference>
<dbReference type="Pfam" id="PF00067">
    <property type="entry name" value="p450"/>
    <property type="match status" value="1"/>
</dbReference>
<keyword evidence="9 14" id="KW-0560">Oxidoreductase</keyword>
<dbReference type="OMA" id="LYFYTTR"/>
<dbReference type="GeneID" id="412209"/>
<dbReference type="InterPro" id="IPR002401">
    <property type="entry name" value="Cyt_P450_E_grp-I"/>
</dbReference>
<dbReference type="GO" id="GO:0005789">
    <property type="term" value="C:endoplasmic reticulum membrane"/>
    <property type="evidence" value="ECO:0007669"/>
    <property type="project" value="UniProtKB-SubCell"/>
</dbReference>
<dbReference type="GO" id="GO:0020037">
    <property type="term" value="F:heme binding"/>
    <property type="evidence" value="ECO:0007669"/>
    <property type="project" value="InterPro"/>
</dbReference>
<keyword evidence="11 14" id="KW-0503">Monooxygenase</keyword>
<dbReference type="PRINTS" id="PR00463">
    <property type="entry name" value="EP450I"/>
</dbReference>
<evidence type="ECO:0000256" key="8">
    <source>
        <dbReference type="ARBA" id="ARBA00022848"/>
    </source>
</evidence>
<proteinExistence type="inferred from homology"/>
<evidence type="ECO:0000256" key="1">
    <source>
        <dbReference type="ARBA" id="ARBA00001971"/>
    </source>
</evidence>
<reference evidence="18" key="2">
    <citation type="submission" date="2025-04" db="UniProtKB">
        <authorList>
            <consortium name="RefSeq"/>
        </authorList>
    </citation>
    <scope>IDENTIFICATION</scope>
    <source>
        <strain evidence="18">DH4</strain>
        <tissue evidence="18">Whole body</tissue>
    </source>
</reference>
<dbReference type="Proteomes" id="UP000005203">
    <property type="component" value="Linkage group LG13"/>
</dbReference>
<reference evidence="16" key="1">
    <citation type="submission" date="2021-01" db="UniProtKB">
        <authorList>
            <consortium name="EnsemblMetazoa"/>
        </authorList>
    </citation>
    <scope>IDENTIFICATION</scope>
    <source>
        <strain evidence="16">DH4</strain>
    </source>
</reference>
<dbReference type="InterPro" id="IPR036396">
    <property type="entry name" value="Cyt_P450_sf"/>
</dbReference>
<keyword evidence="5 13" id="KW-0349">Heme</keyword>
<feature type="transmembrane region" description="Helical" evidence="15">
    <location>
        <begin position="6"/>
        <end position="22"/>
    </location>
</feature>
<evidence type="ECO:0000256" key="9">
    <source>
        <dbReference type="ARBA" id="ARBA00023002"/>
    </source>
</evidence>
<dbReference type="CDD" id="cd11056">
    <property type="entry name" value="CYP6-like"/>
    <property type="match status" value="1"/>
</dbReference>
<evidence type="ECO:0000256" key="3">
    <source>
        <dbReference type="ARBA" id="ARBA00004406"/>
    </source>
</evidence>
<gene>
    <name evidence="16" type="primary">412209</name>
    <name evidence="18" type="synonym">LOC412209</name>
</gene>
<comment type="similarity">
    <text evidence="4 14">Belongs to the cytochrome P450 family.</text>
</comment>
<evidence type="ECO:0000256" key="2">
    <source>
        <dbReference type="ARBA" id="ARBA00004174"/>
    </source>
</evidence>
<dbReference type="PROSITE" id="PS00086">
    <property type="entry name" value="CYTOCHROME_P450"/>
    <property type="match status" value="1"/>
</dbReference>
<dbReference type="InterPro" id="IPR050476">
    <property type="entry name" value="Insect_CytP450_Detox"/>
</dbReference>
<evidence type="ECO:0000256" key="12">
    <source>
        <dbReference type="ARBA" id="ARBA00023136"/>
    </source>
</evidence>
<dbReference type="FunFam" id="1.10.630.10:FF:000042">
    <property type="entry name" value="Cytochrome P450"/>
    <property type="match status" value="1"/>
</dbReference>
<keyword evidence="8" id="KW-0492">Microsome</keyword>
<keyword evidence="15" id="KW-0812">Transmembrane</keyword>
<dbReference type="GO" id="GO:0005506">
    <property type="term" value="F:iron ion binding"/>
    <property type="evidence" value="ECO:0007669"/>
    <property type="project" value="InterPro"/>
</dbReference>
<keyword evidence="7" id="KW-0256">Endoplasmic reticulum</keyword>
<dbReference type="PANTHER" id="PTHR24292">
    <property type="entry name" value="CYTOCHROME P450"/>
    <property type="match status" value="1"/>
</dbReference>
<accession>A0A7M7R9P2</accession>
<accession>A0A8B9B1W4</accession>
<evidence type="ECO:0000256" key="13">
    <source>
        <dbReference type="PIRSR" id="PIRSR602401-1"/>
    </source>
</evidence>
<dbReference type="AlphaFoldDB" id="A0A7M7R9P2"/>
<evidence type="ECO:0000256" key="14">
    <source>
        <dbReference type="RuleBase" id="RU000461"/>
    </source>
</evidence>
<evidence type="ECO:0000256" key="15">
    <source>
        <dbReference type="SAM" id="Phobius"/>
    </source>
</evidence>
<evidence type="ECO:0000313" key="17">
    <source>
        <dbReference type="Proteomes" id="UP000005203"/>
    </source>
</evidence>
<evidence type="ECO:0000256" key="4">
    <source>
        <dbReference type="ARBA" id="ARBA00010617"/>
    </source>
</evidence>
<sequence length="501" mass="57863">MLHHFHILTAFVAIFLALYYYLTSKFDFWKNRGVSGPRPVPFFGNAKDVLLRKIGIGSFIAELYKRYDNEAMFGIFIGRSPNLVLRDLDLIKDVLIKDFSIFDNRGLNIPERAEPFSVNLFSVDATRWRPLRMRLSPVFTSGKLKEMFPLILECAEHLEQCLEDAVKRGGPVDCFEIPARYTTDVIGSCAFGINMNALSDERSEFRKMGRNMFDQNMIKFTRNLLRDFFPRFYNLLGFVLPYTESTVFMTKLIKGTIKYREENDVVRPDFVNLLMELKKHPEKLKNIEITDTLLAAQASVFFAAGFETSSTTMAHALYEMALNPDIQDKLRNEMKEFHAKNNGNLKYEDIKEMKYLDKVFRETLRKYPPGMLLRRKCNSNYTFHGTKVSIPAGTSVIIPLYAIQIDPKFYENPDVFDPERFNEDAVAARHPMTYLPFGDGPRNCVGARFAVYQTKVGLIKILQNFRVDVCEKTMIPYVKKINSITLAPRDGIFLKIEKITD</sequence>
<evidence type="ECO:0000256" key="6">
    <source>
        <dbReference type="ARBA" id="ARBA00022723"/>
    </source>
</evidence>
<protein>
    <submittedName>
        <fullName evidence="18">Probable cytochrome P450 6a17</fullName>
    </submittedName>
</protein>
<dbReference type="GO" id="GO:0016705">
    <property type="term" value="F:oxidoreductase activity, acting on paired donors, with incorporation or reduction of molecular oxygen"/>
    <property type="evidence" value="ECO:0007669"/>
    <property type="project" value="InterPro"/>
</dbReference>
<keyword evidence="17" id="KW-1185">Reference proteome</keyword>
<dbReference type="InterPro" id="IPR001128">
    <property type="entry name" value="Cyt_P450"/>
</dbReference>
<dbReference type="GO" id="GO:0004497">
    <property type="term" value="F:monooxygenase activity"/>
    <property type="evidence" value="ECO:0007669"/>
    <property type="project" value="UniProtKB-KW"/>
</dbReference>
<comment type="subcellular location">
    <subcellularLocation>
        <location evidence="3">Endoplasmic reticulum membrane</location>
        <topology evidence="3">Peripheral membrane protein</topology>
    </subcellularLocation>
    <subcellularLocation>
        <location evidence="2">Microsome membrane</location>
        <topology evidence="2">Peripheral membrane protein</topology>
    </subcellularLocation>
</comment>
<dbReference type="SUPFAM" id="SSF48264">
    <property type="entry name" value="Cytochrome P450"/>
    <property type="match status" value="1"/>
</dbReference>
<dbReference type="KEGG" id="ame:412209"/>
<evidence type="ECO:0000256" key="7">
    <source>
        <dbReference type="ARBA" id="ARBA00022824"/>
    </source>
</evidence>
<evidence type="ECO:0000256" key="10">
    <source>
        <dbReference type="ARBA" id="ARBA00023004"/>
    </source>
</evidence>
<dbReference type="EnsemblMetazoa" id="XM_395671">
    <property type="protein sequence ID" value="XP_395671"/>
    <property type="gene ID" value="LOC412209"/>
</dbReference>
<organism evidence="16">
    <name type="scientific">Apis mellifera</name>
    <name type="common">Honeybee</name>
    <dbReference type="NCBI Taxonomy" id="7460"/>
    <lineage>
        <taxon>Eukaryota</taxon>
        <taxon>Metazoa</taxon>
        <taxon>Ecdysozoa</taxon>
        <taxon>Arthropoda</taxon>
        <taxon>Hexapoda</taxon>
        <taxon>Insecta</taxon>
        <taxon>Pterygota</taxon>
        <taxon>Neoptera</taxon>
        <taxon>Endopterygota</taxon>
        <taxon>Hymenoptera</taxon>
        <taxon>Apocrita</taxon>
        <taxon>Aculeata</taxon>
        <taxon>Apoidea</taxon>
        <taxon>Anthophila</taxon>
        <taxon>Apidae</taxon>
        <taxon>Apis</taxon>
    </lineage>
</organism>
<feature type="binding site" description="axial binding residue" evidence="13">
    <location>
        <position position="444"/>
    </location>
    <ligand>
        <name>heme</name>
        <dbReference type="ChEBI" id="CHEBI:30413"/>
    </ligand>
    <ligandPart>
        <name>Fe</name>
        <dbReference type="ChEBI" id="CHEBI:18248"/>
    </ligandPart>
</feature>
<dbReference type="Gene3D" id="1.10.630.10">
    <property type="entry name" value="Cytochrome P450"/>
    <property type="match status" value="1"/>
</dbReference>
<evidence type="ECO:0000256" key="5">
    <source>
        <dbReference type="ARBA" id="ARBA00022617"/>
    </source>
</evidence>
<comment type="cofactor">
    <cofactor evidence="1 13">
        <name>heme</name>
        <dbReference type="ChEBI" id="CHEBI:30413"/>
    </cofactor>
</comment>
<dbReference type="InterPro" id="IPR017972">
    <property type="entry name" value="Cyt_P450_CS"/>
</dbReference>
<dbReference type="OrthoDB" id="2789670at2759"/>
<dbReference type="RefSeq" id="XP_395671.3">
    <property type="nucleotide sequence ID" value="XM_395671.6"/>
</dbReference>
<keyword evidence="15" id="KW-1133">Transmembrane helix</keyword>
<evidence type="ECO:0000313" key="18">
    <source>
        <dbReference type="RefSeq" id="XP_395671.3"/>
    </source>
</evidence>
<keyword evidence="10 13" id="KW-0408">Iron</keyword>
<evidence type="ECO:0000256" key="11">
    <source>
        <dbReference type="ARBA" id="ARBA00023033"/>
    </source>
</evidence>
<dbReference type="PANTHER" id="PTHR24292:SF54">
    <property type="entry name" value="CYP9F3-RELATED"/>
    <property type="match status" value="1"/>
</dbReference>